<sequence length="355" mass="40730">MATFTSLPGEVKLAIMEQAQSFRDLANLCDTDPELSALFKRFNRQIIASVSRRYAEIPRSFTPQIFRALCSMDAVWTSLAPGLNGWPVVTYTIGEEKNPCAVDPVDQIRVYHTINVQLAAVMKMIMEFALERPNMVHMPKFQSSVPKIYSFYMTALWKLVHILILAGCMDFSSTDDSAPKFHHPSPDAIEHAAKLTQPMDEAKMNFIIQTVRKLPFNELVAIGDILLIMRHEMLEHSVDGAQPSPLADNDFFKVLCYYQTNGDMNAMLLLAHVWVLIREHKDRDNTIARRQNTTYKMLQDEVYRNLGKSIDHRVFHGRVRPNRGKLPRVEKKYRTDWRDLRSIATENVYTAVGII</sequence>
<proteinExistence type="predicted"/>
<dbReference type="Proteomes" id="UP001305779">
    <property type="component" value="Unassembled WGS sequence"/>
</dbReference>
<evidence type="ECO:0000313" key="2">
    <source>
        <dbReference type="Proteomes" id="UP001305779"/>
    </source>
</evidence>
<organism evidence="1 2">
    <name type="scientific">Zasmidium cellare</name>
    <name type="common">Wine cellar mold</name>
    <name type="synonym">Racodium cellare</name>
    <dbReference type="NCBI Taxonomy" id="395010"/>
    <lineage>
        <taxon>Eukaryota</taxon>
        <taxon>Fungi</taxon>
        <taxon>Dikarya</taxon>
        <taxon>Ascomycota</taxon>
        <taxon>Pezizomycotina</taxon>
        <taxon>Dothideomycetes</taxon>
        <taxon>Dothideomycetidae</taxon>
        <taxon>Mycosphaerellales</taxon>
        <taxon>Mycosphaerellaceae</taxon>
        <taxon>Zasmidium</taxon>
    </lineage>
</organism>
<gene>
    <name evidence="1" type="ORF">PRZ48_009640</name>
</gene>
<protein>
    <submittedName>
        <fullName evidence="1">Uncharacterized protein</fullName>
    </submittedName>
</protein>
<comment type="caution">
    <text evidence="1">The sequence shown here is derived from an EMBL/GenBank/DDBJ whole genome shotgun (WGS) entry which is preliminary data.</text>
</comment>
<evidence type="ECO:0000313" key="1">
    <source>
        <dbReference type="EMBL" id="KAK4499128.1"/>
    </source>
</evidence>
<dbReference type="EMBL" id="JAXOVC010000007">
    <property type="protein sequence ID" value="KAK4499128.1"/>
    <property type="molecule type" value="Genomic_DNA"/>
</dbReference>
<reference evidence="1 2" key="1">
    <citation type="journal article" date="2023" name="G3 (Bethesda)">
        <title>A chromosome-level genome assembly of Zasmidium syzygii isolated from banana leaves.</title>
        <authorList>
            <person name="van Westerhoven A.C."/>
            <person name="Mehrabi R."/>
            <person name="Talebi R."/>
            <person name="Steentjes M.B.F."/>
            <person name="Corcolon B."/>
            <person name="Chong P.A."/>
            <person name="Kema G.H.J."/>
            <person name="Seidl M.F."/>
        </authorList>
    </citation>
    <scope>NUCLEOTIDE SEQUENCE [LARGE SCALE GENOMIC DNA]</scope>
    <source>
        <strain evidence="1 2">P124</strain>
    </source>
</reference>
<accession>A0ABR0ED46</accession>
<keyword evidence="2" id="KW-1185">Reference proteome</keyword>
<name>A0ABR0ED46_ZASCE</name>